<evidence type="ECO:0000256" key="7">
    <source>
        <dbReference type="ARBA" id="ARBA00022798"/>
    </source>
</evidence>
<evidence type="ECO:0000256" key="10">
    <source>
        <dbReference type="ARBA" id="ARBA00047974"/>
    </source>
</evidence>
<dbReference type="GO" id="GO:0005524">
    <property type="term" value="F:ATP binding"/>
    <property type="evidence" value="ECO:0007669"/>
    <property type="project" value="UniProtKB-KW"/>
</dbReference>
<feature type="domain" description="DhaL" evidence="16">
    <location>
        <begin position="447"/>
        <end position="650"/>
    </location>
</feature>
<dbReference type="InterPro" id="IPR001138">
    <property type="entry name" value="Zn2Cys6_DnaBD"/>
</dbReference>
<evidence type="ECO:0000256" key="12">
    <source>
        <dbReference type="PIRSR" id="PIRSR612734-1"/>
    </source>
</evidence>
<evidence type="ECO:0000256" key="1">
    <source>
        <dbReference type="ARBA" id="ARBA00003264"/>
    </source>
</evidence>
<evidence type="ECO:0000259" key="17">
    <source>
        <dbReference type="PROSITE" id="PS51481"/>
    </source>
</evidence>
<keyword evidence="4" id="KW-0808">Transferase</keyword>
<dbReference type="SUPFAM" id="SSF82549">
    <property type="entry name" value="DAK1/DegV-like"/>
    <property type="match status" value="1"/>
</dbReference>
<dbReference type="OrthoDB" id="415590at2759"/>
<dbReference type="GO" id="GO:0050354">
    <property type="term" value="F:triokinase activity"/>
    <property type="evidence" value="ECO:0007669"/>
    <property type="project" value="UniProtKB-EC"/>
</dbReference>
<dbReference type="NCBIfam" id="TIGR02361">
    <property type="entry name" value="dak_ATP"/>
    <property type="match status" value="1"/>
</dbReference>
<evidence type="ECO:0000256" key="5">
    <source>
        <dbReference type="ARBA" id="ARBA00022741"/>
    </source>
</evidence>
<feature type="domain" description="DhaK" evidence="17">
    <location>
        <begin position="87"/>
        <end position="409"/>
    </location>
</feature>
<dbReference type="GeneID" id="41991136"/>
<dbReference type="InterPro" id="IPR012734">
    <property type="entry name" value="DhaK_ATP"/>
</dbReference>
<dbReference type="PANTHER" id="PTHR28629:SF4">
    <property type="entry name" value="TRIOKINASE_FMN CYCLASE"/>
    <property type="match status" value="1"/>
</dbReference>
<evidence type="ECO:0000256" key="9">
    <source>
        <dbReference type="ARBA" id="ARBA00023242"/>
    </source>
</evidence>
<accession>A0A366S8Y2</accession>
<dbReference type="PROSITE" id="PS51480">
    <property type="entry name" value="DHAL"/>
    <property type="match status" value="1"/>
</dbReference>
<dbReference type="PROSITE" id="PS51481">
    <property type="entry name" value="DHAK"/>
    <property type="match status" value="1"/>
</dbReference>
<dbReference type="GO" id="GO:0019588">
    <property type="term" value="P:anaerobic glycerol catabolic process"/>
    <property type="evidence" value="ECO:0007669"/>
    <property type="project" value="UniProtKB-UniPathway"/>
</dbReference>
<protein>
    <recommendedName>
        <fullName evidence="20">Zn(2)-C6 fungal-type domain-containing protein</fullName>
    </recommendedName>
</protein>
<dbReference type="Gene3D" id="3.40.50.10440">
    <property type="entry name" value="Dihydroxyacetone kinase, domain 1"/>
    <property type="match status" value="1"/>
</dbReference>
<evidence type="ECO:0000256" key="8">
    <source>
        <dbReference type="ARBA" id="ARBA00022840"/>
    </source>
</evidence>
<comment type="pathway">
    <text evidence="2">Polyol metabolism; glycerol fermentation; glycerone phosphate from glycerol (oxidative route): step 2/2.</text>
</comment>
<comment type="catalytic activity">
    <reaction evidence="11">
        <text>dihydroxyacetone + ATP = dihydroxyacetone phosphate + ADP + H(+)</text>
        <dbReference type="Rhea" id="RHEA:15773"/>
        <dbReference type="ChEBI" id="CHEBI:15378"/>
        <dbReference type="ChEBI" id="CHEBI:16016"/>
        <dbReference type="ChEBI" id="CHEBI:30616"/>
        <dbReference type="ChEBI" id="CHEBI:57642"/>
        <dbReference type="ChEBI" id="CHEBI:456216"/>
        <dbReference type="EC" id="2.7.1.29"/>
    </reaction>
</comment>
<feature type="binding site" evidence="13">
    <location>
        <position position="188"/>
    </location>
    <ligand>
        <name>substrate</name>
    </ligand>
</feature>
<name>A0A366S8Y2_9HYPO</name>
<dbReference type="CDD" id="cd00067">
    <property type="entry name" value="GAL4"/>
    <property type="match status" value="1"/>
</dbReference>
<dbReference type="GO" id="GO:0008270">
    <property type="term" value="F:zinc ion binding"/>
    <property type="evidence" value="ECO:0007669"/>
    <property type="project" value="InterPro"/>
</dbReference>
<comment type="catalytic activity">
    <reaction evidence="10">
        <text>D-glyceraldehyde + ATP = D-glyceraldehyde 3-phosphate + ADP + H(+)</text>
        <dbReference type="Rhea" id="RHEA:13941"/>
        <dbReference type="ChEBI" id="CHEBI:15378"/>
        <dbReference type="ChEBI" id="CHEBI:17378"/>
        <dbReference type="ChEBI" id="CHEBI:30616"/>
        <dbReference type="ChEBI" id="CHEBI:59776"/>
        <dbReference type="ChEBI" id="CHEBI:456216"/>
        <dbReference type="EC" id="2.7.1.28"/>
    </reaction>
</comment>
<dbReference type="FunFam" id="3.30.1180.20:FF:000001">
    <property type="entry name" value="Dihydroxyacetone kinase 1"/>
    <property type="match status" value="1"/>
</dbReference>
<keyword evidence="19" id="KW-1185">Reference proteome</keyword>
<comment type="similarity">
    <text evidence="3">Belongs to the dihydroxyacetone kinase (DAK) family.</text>
</comment>
<feature type="active site" description="Tele-hemiaminal-histidine intermediate" evidence="12">
    <location>
        <position position="295"/>
    </location>
</feature>
<evidence type="ECO:0000256" key="14">
    <source>
        <dbReference type="SAM" id="MobiDB-lite"/>
    </source>
</evidence>
<feature type="binding site" evidence="13">
    <location>
        <position position="183"/>
    </location>
    <ligand>
        <name>substrate</name>
    </ligand>
</feature>
<dbReference type="InterPro" id="IPR021858">
    <property type="entry name" value="Fun_TF"/>
</dbReference>
<evidence type="ECO:0008006" key="20">
    <source>
        <dbReference type="Google" id="ProtNLM"/>
    </source>
</evidence>
<dbReference type="Proteomes" id="UP000253153">
    <property type="component" value="Unassembled WGS sequence"/>
</dbReference>
<dbReference type="Gene3D" id="3.30.1180.20">
    <property type="entry name" value="Dihydroxyacetone kinase, domain 2"/>
    <property type="match status" value="1"/>
</dbReference>
<proteinExistence type="inferred from homology"/>
<sequence length="1555" mass="172503">MKAYTSSIGRWRGDVRYVATRRMLSSMGSIGKFGIVREKLHDEDKTKKNTKGAQRCLSAKTLTNVNLTQIKANTYTTMTLGKSFIHGVPNSVERNLRSCILHDPSLSLIASEKVLYRTDHNNDKVILISGGGSGHEPAHAGYLGEGALDVIVAGEIFASPSASQILTGLQTVKSSKGSLMIVKNYTGDKLNFGLAAEKAKAEGQRVEMVIIGDDVSVQGNSLVGQRGLAGTVFCHKIAGAKAAQGASLDRVAAVTRKAASQMATVAASLDRCSVPGRTRQEGLPHDQLELGMGIHNEPGVKREEISSLENTVKKTLDMIFTPKEHMWQPEKGQRTALMVNNLGGLSVLELGVVADEVVSQLLQKDVRIERSLVGTFVTSLDGPGFSVTLLSLDDELTELLDAPTTAHAWPRSIHGWATDAESVAKRETIVSPPKGIGRKTGIEVPTSLVKVLVESVARTMSRDEPTITEYDTLAGDGDCGETLLNGVTGLVKEFRNDDAVSLDIGQVFRRTATTAERSMGGTSGAIYAIFLNAVANRFYKLTTDSPSIGISELMQEALQSGLDELCRYTPARIGHRTLMDALIPFVKNYTLDGSLRAALAEARKGSESTRQMAASLGRASYVGQDRFDEEGGIPDPGALGVLGARDIFILMTDRTKWHGLAWGSMSPSTMWSGLGKSKRRWTKPITGMFGDDDQPAKHKRTRSGCLNCRRKKRKCDEGRPACGTCRRRNEPCEWGLKIAFRAEHAQCLNARHPSMRKMARRRPPREFEILDVTDEVIRDYNGAETEEEDGNHADRHTRSSNDDQTSLVVNERPSETSSNTTEGYVPIPVQRPPVINISSPASQRRTENAVADLLYFSQNGQSHNSVDIDPALQVSMDTVPIDIITEYPYMDQLQAFTPEGASEDGIFLPGSAYHELHSTLRNRLIQETRSIAPTRSTTPHIEPEAESGGATLEETEVTLPINDFQPSQVPLLSQQEECSLWKNYFDEIAPWLDKFDRDRHFQQIIPTMSKDNGHLRYSMLALSARQLELKHTLSTSRSLALYQEAIHLLLPHLPTRGTAVIATCVILCVLEMLSCSPKAWQRHLDGCASLMEAVGINGFVGGTEQALFWCFARMDICGGLISSVKTLIPINHWASKTLSIENDVELFKAASTFENWANYAVYLTAQVLDLLAPSPSEPTRNEAKFRTRWLKLWKYICEWYQDRPEPLHPIMTIPSTETSPFPTILYSNPAAMSGNQMHHTASILMLQNQPSSIRLGHAAKPRSILWHARQVCGIKLLKCSFVDETPEDNPEESENKASEASGSRKVVNHSAKTAERLATSEMKNAAIKKLISEDGGPLRFQRPFGYFCFGKKHEFRLHGSIFSLRSSGNLAPVFAFLQKGMIRIQREGLFQTPRPRRSNPPAELLRKLRLKQLEPEDRFRDPYILAVLIGLAQSQAEDKSSPQTRHRQDYVFKTSAVYVDEENQDFFYFYNAQISFAFLSKFEYPQSLHKPKGAMSSDLSIRMKKISFQPYSTLKSRLLAEIEACFNDESYSKFLRYCFLKDEGKPEQAAKKTSK</sequence>
<dbReference type="GO" id="GO:0005829">
    <property type="term" value="C:cytosol"/>
    <property type="evidence" value="ECO:0007669"/>
    <property type="project" value="TreeGrafter"/>
</dbReference>
<dbReference type="EMBL" id="QKXC01000038">
    <property type="protein sequence ID" value="RBR25452.1"/>
    <property type="molecule type" value="Genomic_DNA"/>
</dbReference>
<dbReference type="CDD" id="cd12148">
    <property type="entry name" value="fungal_TF_MHR"/>
    <property type="match status" value="1"/>
</dbReference>
<reference evidence="18 19" key="1">
    <citation type="submission" date="2018-06" db="EMBL/GenBank/DDBJ databases">
        <title>Fusarium incarnatum-equiseti species complex species 28.</title>
        <authorList>
            <person name="Gardiner D.M."/>
        </authorList>
    </citation>
    <scope>NUCLEOTIDE SEQUENCE [LARGE SCALE GENOMIC DNA]</scope>
    <source>
        <strain evidence="18 19">FIESC_28</strain>
    </source>
</reference>
<dbReference type="RefSeq" id="XP_031020043.1">
    <property type="nucleotide sequence ID" value="XM_031155840.1"/>
</dbReference>
<feature type="region of interest" description="Disordered" evidence="14">
    <location>
        <begin position="782"/>
        <end position="827"/>
    </location>
</feature>
<dbReference type="GO" id="GO:0004371">
    <property type="term" value="F:glycerone kinase activity"/>
    <property type="evidence" value="ECO:0007669"/>
    <property type="project" value="UniProtKB-EC"/>
</dbReference>
<evidence type="ECO:0000256" key="13">
    <source>
        <dbReference type="PIRSR" id="PIRSR612734-2"/>
    </source>
</evidence>
<organism evidence="18 19">
    <name type="scientific">Fusarium coffeatum</name>
    <dbReference type="NCBI Taxonomy" id="231269"/>
    <lineage>
        <taxon>Eukaryota</taxon>
        <taxon>Fungi</taxon>
        <taxon>Dikarya</taxon>
        <taxon>Ascomycota</taxon>
        <taxon>Pezizomycotina</taxon>
        <taxon>Sordariomycetes</taxon>
        <taxon>Hypocreomycetidae</taxon>
        <taxon>Hypocreales</taxon>
        <taxon>Nectriaceae</taxon>
        <taxon>Fusarium</taxon>
        <taxon>Fusarium incarnatum-equiseti species complex</taxon>
    </lineage>
</organism>
<gene>
    <name evidence="18" type="ORF">FIESC28_01690</name>
</gene>
<dbReference type="Gene3D" id="1.25.40.340">
    <property type="match status" value="1"/>
</dbReference>
<dbReference type="InterPro" id="IPR004006">
    <property type="entry name" value="DhaK_dom"/>
</dbReference>
<keyword evidence="8" id="KW-0067">ATP-binding</keyword>
<feature type="region of interest" description="Disordered" evidence="14">
    <location>
        <begin position="1285"/>
        <end position="1309"/>
    </location>
</feature>
<dbReference type="InterPro" id="IPR036117">
    <property type="entry name" value="DhaL_dom_sf"/>
</dbReference>
<dbReference type="SMART" id="SM00066">
    <property type="entry name" value="GAL4"/>
    <property type="match status" value="1"/>
</dbReference>
<evidence type="ECO:0000259" key="15">
    <source>
        <dbReference type="PROSITE" id="PS50048"/>
    </source>
</evidence>
<keyword evidence="7" id="KW-0319">Glycerol metabolism</keyword>
<dbReference type="Gene3D" id="4.10.240.10">
    <property type="entry name" value="Zn(2)-C6 fungal-type DNA-binding domain"/>
    <property type="match status" value="1"/>
</dbReference>
<feature type="compositionally biased region" description="Basic and acidic residues" evidence="14">
    <location>
        <begin position="790"/>
        <end position="801"/>
    </location>
</feature>
<keyword evidence="9" id="KW-0539">Nucleus</keyword>
<dbReference type="Pfam" id="PF02733">
    <property type="entry name" value="Dak1"/>
    <property type="match status" value="1"/>
</dbReference>
<evidence type="ECO:0000256" key="3">
    <source>
        <dbReference type="ARBA" id="ARBA00008757"/>
    </source>
</evidence>
<dbReference type="SUPFAM" id="SSF57701">
    <property type="entry name" value="Zn2/Cys6 DNA-binding domain"/>
    <property type="match status" value="1"/>
</dbReference>
<dbReference type="SUPFAM" id="SSF101473">
    <property type="entry name" value="DhaL-like"/>
    <property type="match status" value="1"/>
</dbReference>
<evidence type="ECO:0000256" key="6">
    <source>
        <dbReference type="ARBA" id="ARBA00022777"/>
    </source>
</evidence>
<evidence type="ECO:0000313" key="18">
    <source>
        <dbReference type="EMBL" id="RBR25452.1"/>
    </source>
</evidence>
<evidence type="ECO:0000256" key="11">
    <source>
        <dbReference type="ARBA" id="ARBA00048898"/>
    </source>
</evidence>
<dbReference type="Pfam" id="PF00172">
    <property type="entry name" value="Zn_clus"/>
    <property type="match status" value="1"/>
</dbReference>
<evidence type="ECO:0000313" key="19">
    <source>
        <dbReference type="Proteomes" id="UP000253153"/>
    </source>
</evidence>
<dbReference type="Pfam" id="PF02734">
    <property type="entry name" value="Dak2"/>
    <property type="match status" value="1"/>
</dbReference>
<dbReference type="PANTHER" id="PTHR28629">
    <property type="entry name" value="TRIOKINASE/FMN CYCLASE"/>
    <property type="match status" value="1"/>
</dbReference>
<dbReference type="UniPathway" id="UPA00617">
    <property type="reaction ID" value="UER00669"/>
</dbReference>
<keyword evidence="6" id="KW-0418">Kinase</keyword>
<comment type="function">
    <text evidence="1">Catalyzes both the phosphorylation of dihydroxyacetone and of glyceraldehyde.</text>
</comment>
<dbReference type="PROSITE" id="PS50048">
    <property type="entry name" value="ZN2_CY6_FUNGAL_2"/>
    <property type="match status" value="1"/>
</dbReference>
<dbReference type="FunFam" id="3.40.50.10440:FF:000001">
    <property type="entry name" value="Dihydroxyacetone kinase, DhaK subunit"/>
    <property type="match status" value="1"/>
</dbReference>
<feature type="domain" description="Zn(2)-C6 fungal-type" evidence="15">
    <location>
        <begin position="704"/>
        <end position="734"/>
    </location>
</feature>
<dbReference type="InterPro" id="IPR036864">
    <property type="entry name" value="Zn2-C6_fun-type_DNA-bd_sf"/>
</dbReference>
<dbReference type="InterPro" id="IPR050861">
    <property type="entry name" value="Dihydroxyacetone_Kinase"/>
</dbReference>
<evidence type="ECO:0000256" key="4">
    <source>
        <dbReference type="ARBA" id="ARBA00022679"/>
    </source>
</evidence>
<dbReference type="PROSITE" id="PS00463">
    <property type="entry name" value="ZN2_CY6_FUNGAL_1"/>
    <property type="match status" value="1"/>
</dbReference>
<keyword evidence="5" id="KW-0547">Nucleotide-binding</keyword>
<evidence type="ECO:0000259" key="16">
    <source>
        <dbReference type="PROSITE" id="PS51480"/>
    </source>
</evidence>
<evidence type="ECO:0000256" key="2">
    <source>
        <dbReference type="ARBA" id="ARBA00004778"/>
    </source>
</evidence>
<dbReference type="Pfam" id="PF11951">
    <property type="entry name" value="Fungal_trans_2"/>
    <property type="match status" value="1"/>
</dbReference>
<dbReference type="InterPro" id="IPR004007">
    <property type="entry name" value="DhaL_dom"/>
</dbReference>
<dbReference type="GO" id="GO:0000981">
    <property type="term" value="F:DNA-binding transcription factor activity, RNA polymerase II-specific"/>
    <property type="evidence" value="ECO:0007669"/>
    <property type="project" value="InterPro"/>
</dbReference>
<comment type="caution">
    <text evidence="18">The sequence shown here is derived from an EMBL/GenBank/DDBJ whole genome shotgun (WGS) entry which is preliminary data.</text>
</comment>
<dbReference type="SMART" id="SM01120">
    <property type="entry name" value="Dak2"/>
    <property type="match status" value="1"/>
</dbReference>
<feature type="binding site" evidence="13">
    <location>
        <begin position="132"/>
        <end position="135"/>
    </location>
    <ligand>
        <name>substrate</name>
    </ligand>
</feature>